<keyword evidence="3" id="KW-1185">Reference proteome</keyword>
<organism evidence="2 3">
    <name type="scientific">Rhizophagus irregularis (strain DAOM 197198w)</name>
    <name type="common">Glomus intraradices</name>
    <dbReference type="NCBI Taxonomy" id="1432141"/>
    <lineage>
        <taxon>Eukaryota</taxon>
        <taxon>Fungi</taxon>
        <taxon>Fungi incertae sedis</taxon>
        <taxon>Mucoromycota</taxon>
        <taxon>Glomeromycotina</taxon>
        <taxon>Glomeromycetes</taxon>
        <taxon>Glomerales</taxon>
        <taxon>Glomeraceae</taxon>
        <taxon>Rhizophagus</taxon>
    </lineage>
</organism>
<evidence type="ECO:0000313" key="3">
    <source>
        <dbReference type="Proteomes" id="UP000022910"/>
    </source>
</evidence>
<comment type="caution">
    <text evidence="2">The sequence shown here is derived from an EMBL/GenBank/DDBJ whole genome shotgun (WGS) entry which is preliminary data.</text>
</comment>
<dbReference type="EMBL" id="JEMT01029755">
    <property type="protein sequence ID" value="EXX50920.1"/>
    <property type="molecule type" value="Genomic_DNA"/>
</dbReference>
<sequence length="64" mass="6876">MANAKLKGDFPDDNSATADNLYGSPFKTSGAIYSNTPYTLSSKFCSFAGPYNPKSSEMRDKAVV</sequence>
<proteinExistence type="predicted"/>
<name>A0A015IAT3_RHIIW</name>
<gene>
    <name evidence="2" type="ORF">RirG_266270</name>
</gene>
<evidence type="ECO:0000256" key="1">
    <source>
        <dbReference type="SAM" id="MobiDB-lite"/>
    </source>
</evidence>
<dbReference type="HOGENOM" id="CLU_2868811_0_0_1"/>
<dbReference type="AlphaFoldDB" id="A0A015IAT3"/>
<feature type="region of interest" description="Disordered" evidence="1">
    <location>
        <begin position="1"/>
        <end position="22"/>
    </location>
</feature>
<feature type="compositionally biased region" description="Basic and acidic residues" evidence="1">
    <location>
        <begin position="1"/>
        <end position="10"/>
    </location>
</feature>
<dbReference type="Proteomes" id="UP000022910">
    <property type="component" value="Unassembled WGS sequence"/>
</dbReference>
<accession>A0A015IAT3</accession>
<evidence type="ECO:0000313" key="2">
    <source>
        <dbReference type="EMBL" id="EXX50920.1"/>
    </source>
</evidence>
<reference evidence="2 3" key="1">
    <citation type="submission" date="2014-02" db="EMBL/GenBank/DDBJ databases">
        <title>Single nucleus genome sequencing reveals high similarity among nuclei of an endomycorrhizal fungus.</title>
        <authorList>
            <person name="Lin K."/>
            <person name="Geurts R."/>
            <person name="Zhang Z."/>
            <person name="Limpens E."/>
            <person name="Saunders D.G."/>
            <person name="Mu D."/>
            <person name="Pang E."/>
            <person name="Cao H."/>
            <person name="Cha H."/>
            <person name="Lin T."/>
            <person name="Zhou Q."/>
            <person name="Shang Y."/>
            <person name="Li Y."/>
            <person name="Ivanov S."/>
            <person name="Sharma T."/>
            <person name="Velzen R.V."/>
            <person name="Ruijter N.D."/>
            <person name="Aanen D.K."/>
            <person name="Win J."/>
            <person name="Kamoun S."/>
            <person name="Bisseling T."/>
            <person name="Huang S."/>
        </authorList>
    </citation>
    <scope>NUCLEOTIDE SEQUENCE [LARGE SCALE GENOMIC DNA]</scope>
    <source>
        <strain evidence="3">DAOM197198w</strain>
    </source>
</reference>
<protein>
    <submittedName>
        <fullName evidence="2">Uncharacterized protein</fullName>
    </submittedName>
</protein>